<feature type="region of interest" description="Disordered" evidence="1">
    <location>
        <begin position="14"/>
        <end position="49"/>
    </location>
</feature>
<sequence>MSTTLRPTAQALRLHRSHLSTSHRAPLSPRPRDRARTRATAFTPMTREA</sequence>
<gene>
    <name evidence="2" type="ORF">N803_08500</name>
</gene>
<dbReference type="RefSeq" id="WP_156969660.1">
    <property type="nucleotide sequence ID" value="NZ_AVPK01000002.1"/>
</dbReference>
<dbReference type="AlphaFoldDB" id="A0A0A0JTA0"/>
<evidence type="ECO:0000256" key="1">
    <source>
        <dbReference type="SAM" id="MobiDB-lite"/>
    </source>
</evidence>
<dbReference type="Proteomes" id="UP000030011">
    <property type="component" value="Unassembled WGS sequence"/>
</dbReference>
<accession>A0A0A0JTA0</accession>
<evidence type="ECO:0000313" key="2">
    <source>
        <dbReference type="EMBL" id="KGN38876.1"/>
    </source>
</evidence>
<evidence type="ECO:0000313" key="3">
    <source>
        <dbReference type="Proteomes" id="UP000030011"/>
    </source>
</evidence>
<reference evidence="2 3" key="1">
    <citation type="submission" date="2013-08" db="EMBL/GenBank/DDBJ databases">
        <title>The genome sequence of Knoellia subterranea.</title>
        <authorList>
            <person name="Zhu W."/>
            <person name="Wang G."/>
        </authorList>
    </citation>
    <scope>NUCLEOTIDE SEQUENCE [LARGE SCALE GENOMIC DNA]</scope>
    <source>
        <strain evidence="2 3">KCTC 19937</strain>
    </source>
</reference>
<organism evidence="2 3">
    <name type="scientific">Knoellia subterranea KCTC 19937</name>
    <dbReference type="NCBI Taxonomy" id="1385521"/>
    <lineage>
        <taxon>Bacteria</taxon>
        <taxon>Bacillati</taxon>
        <taxon>Actinomycetota</taxon>
        <taxon>Actinomycetes</taxon>
        <taxon>Micrococcales</taxon>
        <taxon>Intrasporangiaceae</taxon>
        <taxon>Knoellia</taxon>
    </lineage>
</organism>
<dbReference type="EMBL" id="AVPK01000002">
    <property type="protein sequence ID" value="KGN38876.1"/>
    <property type="molecule type" value="Genomic_DNA"/>
</dbReference>
<feature type="compositionally biased region" description="Low complexity" evidence="1">
    <location>
        <begin position="38"/>
        <end position="49"/>
    </location>
</feature>
<dbReference type="STRING" id="1385521.N803_08500"/>
<proteinExistence type="predicted"/>
<keyword evidence="3" id="KW-1185">Reference proteome</keyword>
<protein>
    <submittedName>
        <fullName evidence="2">Uncharacterized protein</fullName>
    </submittedName>
</protein>
<comment type="caution">
    <text evidence="2">The sequence shown here is derived from an EMBL/GenBank/DDBJ whole genome shotgun (WGS) entry which is preliminary data.</text>
</comment>
<name>A0A0A0JTA0_9MICO</name>